<feature type="compositionally biased region" description="Polar residues" evidence="1">
    <location>
        <begin position="235"/>
        <end position="247"/>
    </location>
</feature>
<dbReference type="EMBL" id="JAINUF010000004">
    <property type="protein sequence ID" value="KAJ8364897.1"/>
    <property type="molecule type" value="Genomic_DNA"/>
</dbReference>
<feature type="region of interest" description="Disordered" evidence="1">
    <location>
        <begin position="128"/>
        <end position="149"/>
    </location>
</feature>
<dbReference type="Proteomes" id="UP001152622">
    <property type="component" value="Chromosome 4"/>
</dbReference>
<protein>
    <submittedName>
        <fullName evidence="2">Uncharacterized protein</fullName>
    </submittedName>
</protein>
<evidence type="ECO:0000313" key="3">
    <source>
        <dbReference type="Proteomes" id="UP001152622"/>
    </source>
</evidence>
<reference evidence="2" key="1">
    <citation type="journal article" date="2023" name="Science">
        <title>Genome structures resolve the early diversification of teleost fishes.</title>
        <authorList>
            <person name="Parey E."/>
            <person name="Louis A."/>
            <person name="Montfort J."/>
            <person name="Bouchez O."/>
            <person name="Roques C."/>
            <person name="Iampietro C."/>
            <person name="Lluch J."/>
            <person name="Castinel A."/>
            <person name="Donnadieu C."/>
            <person name="Desvignes T."/>
            <person name="Floi Bucao C."/>
            <person name="Jouanno E."/>
            <person name="Wen M."/>
            <person name="Mejri S."/>
            <person name="Dirks R."/>
            <person name="Jansen H."/>
            <person name="Henkel C."/>
            <person name="Chen W.J."/>
            <person name="Zahm M."/>
            <person name="Cabau C."/>
            <person name="Klopp C."/>
            <person name="Thompson A.W."/>
            <person name="Robinson-Rechavi M."/>
            <person name="Braasch I."/>
            <person name="Lecointre G."/>
            <person name="Bobe J."/>
            <person name="Postlethwait J.H."/>
            <person name="Berthelot C."/>
            <person name="Roest Crollius H."/>
            <person name="Guiguen Y."/>
        </authorList>
    </citation>
    <scope>NUCLEOTIDE SEQUENCE</scope>
    <source>
        <strain evidence="2">WJC10195</strain>
    </source>
</reference>
<feature type="compositionally biased region" description="Basic and acidic residues" evidence="1">
    <location>
        <begin position="128"/>
        <end position="140"/>
    </location>
</feature>
<proteinExistence type="predicted"/>
<comment type="caution">
    <text evidence="2">The sequence shown here is derived from an EMBL/GenBank/DDBJ whole genome shotgun (WGS) entry which is preliminary data.</text>
</comment>
<accession>A0A9Q1FRN5</accession>
<gene>
    <name evidence="2" type="ORF">SKAU_G00137280</name>
</gene>
<sequence>MLTKVYGSPPGIRRINAEKTSPVSRNLSLLSWKTDFRLAVPLSHTAPAHQEHVDEYPLQPIPQRNSAIRLASLKNSPPKHYHTKYGQRRFELSERQSYGSLCGGYQDSLQDYPDNTPPVEHRGVWREDYSTSQPIKEDAGTGHPGETGLPTDNTMVKLAGNALNWLHTCMQILEEHYLESLGHLTKKLENIHLSNWPEAFQVATRWAKKKFERRLHPTTLDIAEKTFTPILTPRSTTRAVSTSNGVASSEADISPQKPGTGMEC</sequence>
<evidence type="ECO:0000313" key="2">
    <source>
        <dbReference type="EMBL" id="KAJ8364897.1"/>
    </source>
</evidence>
<feature type="region of interest" description="Disordered" evidence="1">
    <location>
        <begin position="235"/>
        <end position="264"/>
    </location>
</feature>
<organism evidence="2 3">
    <name type="scientific">Synaphobranchus kaupii</name>
    <name type="common">Kaup's arrowtooth eel</name>
    <dbReference type="NCBI Taxonomy" id="118154"/>
    <lineage>
        <taxon>Eukaryota</taxon>
        <taxon>Metazoa</taxon>
        <taxon>Chordata</taxon>
        <taxon>Craniata</taxon>
        <taxon>Vertebrata</taxon>
        <taxon>Euteleostomi</taxon>
        <taxon>Actinopterygii</taxon>
        <taxon>Neopterygii</taxon>
        <taxon>Teleostei</taxon>
        <taxon>Anguilliformes</taxon>
        <taxon>Synaphobranchidae</taxon>
        <taxon>Synaphobranchus</taxon>
    </lineage>
</organism>
<name>A0A9Q1FRN5_SYNKA</name>
<dbReference type="AlphaFoldDB" id="A0A9Q1FRN5"/>
<keyword evidence="3" id="KW-1185">Reference proteome</keyword>
<evidence type="ECO:0000256" key="1">
    <source>
        <dbReference type="SAM" id="MobiDB-lite"/>
    </source>
</evidence>